<organism evidence="2 3">
    <name type="scientific">Cadophora malorum</name>
    <dbReference type="NCBI Taxonomy" id="108018"/>
    <lineage>
        <taxon>Eukaryota</taxon>
        <taxon>Fungi</taxon>
        <taxon>Dikarya</taxon>
        <taxon>Ascomycota</taxon>
        <taxon>Pezizomycotina</taxon>
        <taxon>Leotiomycetes</taxon>
        <taxon>Helotiales</taxon>
        <taxon>Ploettnerulaceae</taxon>
        <taxon>Cadophora</taxon>
    </lineage>
</organism>
<dbReference type="OrthoDB" id="3473305at2759"/>
<evidence type="ECO:0000259" key="1">
    <source>
        <dbReference type="Pfam" id="PF20150"/>
    </source>
</evidence>
<dbReference type="EMBL" id="JAFJYH010000045">
    <property type="protein sequence ID" value="KAG4422703.1"/>
    <property type="molecule type" value="Genomic_DNA"/>
</dbReference>
<evidence type="ECO:0000313" key="2">
    <source>
        <dbReference type="EMBL" id="KAG4422703.1"/>
    </source>
</evidence>
<accession>A0A8H7WDD9</accession>
<dbReference type="AlphaFoldDB" id="A0A8H7WDD9"/>
<dbReference type="InterPro" id="IPR045518">
    <property type="entry name" value="2EXR"/>
</dbReference>
<feature type="domain" description="2EXR" evidence="1">
    <location>
        <begin position="93"/>
        <end position="192"/>
    </location>
</feature>
<evidence type="ECO:0000313" key="3">
    <source>
        <dbReference type="Proteomes" id="UP000664132"/>
    </source>
</evidence>
<dbReference type="Pfam" id="PF20150">
    <property type="entry name" value="2EXR"/>
    <property type="match status" value="1"/>
</dbReference>
<comment type="caution">
    <text evidence="2">The sequence shown here is derived from an EMBL/GenBank/DDBJ whole genome shotgun (WGS) entry which is preliminary data.</text>
</comment>
<dbReference type="Proteomes" id="UP000664132">
    <property type="component" value="Unassembled WGS sequence"/>
</dbReference>
<reference evidence="2" key="1">
    <citation type="submission" date="2021-02" db="EMBL/GenBank/DDBJ databases">
        <title>Genome sequence Cadophora malorum strain M34.</title>
        <authorList>
            <person name="Stefanovic E."/>
            <person name="Vu D."/>
            <person name="Scully C."/>
            <person name="Dijksterhuis J."/>
            <person name="Roader J."/>
            <person name="Houbraken J."/>
        </authorList>
    </citation>
    <scope>NUCLEOTIDE SEQUENCE</scope>
    <source>
        <strain evidence="2">M34</strain>
    </source>
</reference>
<name>A0A8H7WDD9_9HELO</name>
<keyword evidence="3" id="KW-1185">Reference proteome</keyword>
<dbReference type="PANTHER" id="PTHR35910:SF6">
    <property type="entry name" value="2EXR DOMAIN-CONTAINING PROTEIN"/>
    <property type="match status" value="1"/>
</dbReference>
<dbReference type="PANTHER" id="PTHR35910">
    <property type="entry name" value="2EXR DOMAIN-CONTAINING PROTEIN"/>
    <property type="match status" value="1"/>
</dbReference>
<gene>
    <name evidence="2" type="ORF">IFR04_004181</name>
</gene>
<proteinExistence type="predicted"/>
<protein>
    <recommendedName>
        <fullName evidence="1">2EXR domain-containing protein</fullName>
    </recommendedName>
</protein>
<sequence>MAIINIIKASKNVQDIAPSNIMNDLSVALAAANISSSTSFPPSEATSEETHPEGPAIQAAEPMQTFHPFSRLPTERQYPPSMSTPIRAYKNPSVRLQIWTLALPLAEHLYTVSISIPCSIDPSTSPFLNFTVHHPTTDNPGTSSSLQPSPHKFSTTTSLLLTNHESRSIYLSHNTSFLPISNVGKLYFNPSETTFHVKNYTTLQRSTSLASAFKADVESAQQVTTILEGIKHLATSKASFYPSVERDAWWSGSGGGPSIRIFPNLETWYCILGDSKNRTAAEEEMRRARERLKGFKKRFDGDWMVPRIEILEL</sequence>